<sequence>MMRSCAVDMPNGRTRPKPHGAPPRGAAGEFRGLTSGSRPPAGPPGRPISGAITPDVRNNGSKQTPAPGETPETREKLPFPSWRQRRSRIMQADQKKIYAHKRRPSPSAPKRPKIGALHFSAASSSSIELDRRALLASREECSIFGRLARNRSELLCSRLLATIARQLGVSIFCRARALPGIMVLSNPAILPPGFRFHPTDEELIVHYLRNRAASSPCPVAIIADVDIYKFDPWDLPSKAAYGDREWYFFSPRDRKYPNGIRPNRAAGSGYWKATGTDKSIYGATVATNKTVGVKKALVFYEGRPPKGTKTDWIMHEYRLAAADARTANTYRPMKFRNASMRLDDWVLCRIYKKSNHGSLMAVPPLSDHEQDEPCAFEENNTPPVSYAASSAAMILQGAGAGGPFSLRAAAASASEQRMPKIPSISDLLNEYALAQLFDDGGATSALDMARPSNQHHHATLLGHPVVNQFLVNNSMAQLAQMDSSAAASTSATAAGGTVEAATGKRKRSDGCAASGGNAELTSQSPATTAGSQEAERLMHRCNFPNRQRLAWVTRPEPSDATPL</sequence>
<dbReference type="FunFam" id="2.170.150.80:FF:000005">
    <property type="entry name" value="NAC transcription factor 56"/>
    <property type="match status" value="1"/>
</dbReference>
<evidence type="ECO:0000256" key="3">
    <source>
        <dbReference type="ARBA" id="ARBA00023125"/>
    </source>
</evidence>
<evidence type="ECO:0000256" key="1">
    <source>
        <dbReference type="ARBA" id="ARBA00004123"/>
    </source>
</evidence>
<feature type="region of interest" description="Disordered" evidence="6">
    <location>
        <begin position="1"/>
        <end position="86"/>
    </location>
</feature>
<protein>
    <recommendedName>
        <fullName evidence="7">NAC domain-containing protein</fullName>
    </recommendedName>
</protein>
<dbReference type="GO" id="GO:0003677">
    <property type="term" value="F:DNA binding"/>
    <property type="evidence" value="ECO:0007669"/>
    <property type="project" value="UniProtKB-KW"/>
</dbReference>
<dbReference type="Pfam" id="PF02365">
    <property type="entry name" value="NAM"/>
    <property type="match status" value="1"/>
</dbReference>
<feature type="region of interest" description="Disordered" evidence="6">
    <location>
        <begin position="489"/>
        <end position="533"/>
    </location>
</feature>
<feature type="region of interest" description="Disordered" evidence="6">
    <location>
        <begin position="93"/>
        <end position="112"/>
    </location>
</feature>
<feature type="compositionally biased region" description="Polar residues" evidence="6">
    <location>
        <begin position="519"/>
        <end position="531"/>
    </location>
</feature>
<reference evidence="8" key="2">
    <citation type="submission" date="2021-02" db="EMBL/GenBank/DDBJ databases">
        <authorList>
            <person name="Kimball J.A."/>
            <person name="Haas M.W."/>
            <person name="Macchietto M."/>
            <person name="Kono T."/>
            <person name="Duquette J."/>
            <person name="Shao M."/>
        </authorList>
    </citation>
    <scope>NUCLEOTIDE SEQUENCE</scope>
    <source>
        <tissue evidence="8">Fresh leaf tissue</tissue>
    </source>
</reference>
<dbReference type="PANTHER" id="PTHR31719">
    <property type="entry name" value="NAC TRANSCRIPTION FACTOR 56"/>
    <property type="match status" value="1"/>
</dbReference>
<evidence type="ECO:0000313" key="8">
    <source>
        <dbReference type="EMBL" id="KAG8096127.1"/>
    </source>
</evidence>
<gene>
    <name evidence="8" type="ORF">GUJ93_ZPchr0013g36116</name>
</gene>
<dbReference type="AlphaFoldDB" id="A0A8J5X203"/>
<dbReference type="GO" id="GO:0005634">
    <property type="term" value="C:nucleus"/>
    <property type="evidence" value="ECO:0007669"/>
    <property type="project" value="UniProtKB-SubCell"/>
</dbReference>
<comment type="subcellular location">
    <subcellularLocation>
        <location evidence="1">Nucleus</location>
    </subcellularLocation>
</comment>
<name>A0A8J5X203_ZIZPA</name>
<dbReference type="PROSITE" id="PS51005">
    <property type="entry name" value="NAC"/>
    <property type="match status" value="1"/>
</dbReference>
<dbReference type="GO" id="GO:0009791">
    <property type="term" value="P:post-embryonic development"/>
    <property type="evidence" value="ECO:0007669"/>
    <property type="project" value="UniProtKB-ARBA"/>
</dbReference>
<evidence type="ECO:0000313" key="9">
    <source>
        <dbReference type="Proteomes" id="UP000729402"/>
    </source>
</evidence>
<dbReference type="GO" id="GO:0048608">
    <property type="term" value="P:reproductive structure development"/>
    <property type="evidence" value="ECO:0007669"/>
    <property type="project" value="UniProtKB-ARBA"/>
</dbReference>
<dbReference type="OrthoDB" id="1921961at2759"/>
<evidence type="ECO:0000256" key="6">
    <source>
        <dbReference type="SAM" id="MobiDB-lite"/>
    </source>
</evidence>
<feature type="compositionally biased region" description="Low complexity" evidence="6">
    <location>
        <begin position="489"/>
        <end position="501"/>
    </location>
</feature>
<proteinExistence type="predicted"/>
<keyword evidence="2" id="KW-0805">Transcription regulation</keyword>
<evidence type="ECO:0000256" key="2">
    <source>
        <dbReference type="ARBA" id="ARBA00023015"/>
    </source>
</evidence>
<accession>A0A8J5X203</accession>
<evidence type="ECO:0000256" key="4">
    <source>
        <dbReference type="ARBA" id="ARBA00023163"/>
    </source>
</evidence>
<dbReference type="GO" id="GO:0006355">
    <property type="term" value="P:regulation of DNA-templated transcription"/>
    <property type="evidence" value="ECO:0007669"/>
    <property type="project" value="InterPro"/>
</dbReference>
<dbReference type="Proteomes" id="UP000729402">
    <property type="component" value="Unassembled WGS sequence"/>
</dbReference>
<keyword evidence="9" id="KW-1185">Reference proteome</keyword>
<evidence type="ECO:0000259" key="7">
    <source>
        <dbReference type="PROSITE" id="PS51005"/>
    </source>
</evidence>
<reference evidence="8" key="1">
    <citation type="journal article" date="2021" name="bioRxiv">
        <title>Whole Genome Assembly and Annotation of Northern Wild Rice, Zizania palustris L., Supports a Whole Genome Duplication in the Zizania Genus.</title>
        <authorList>
            <person name="Haas M."/>
            <person name="Kono T."/>
            <person name="Macchietto M."/>
            <person name="Millas R."/>
            <person name="McGilp L."/>
            <person name="Shao M."/>
            <person name="Duquette J."/>
            <person name="Hirsch C.N."/>
            <person name="Kimball J."/>
        </authorList>
    </citation>
    <scope>NUCLEOTIDE SEQUENCE</scope>
    <source>
        <tissue evidence="8">Fresh leaf tissue</tissue>
    </source>
</reference>
<dbReference type="InterPro" id="IPR003441">
    <property type="entry name" value="NAC-dom"/>
</dbReference>
<dbReference type="EMBL" id="JAAALK010000079">
    <property type="protein sequence ID" value="KAG8096127.1"/>
    <property type="molecule type" value="Genomic_DNA"/>
</dbReference>
<evidence type="ECO:0000256" key="5">
    <source>
        <dbReference type="ARBA" id="ARBA00023242"/>
    </source>
</evidence>
<keyword evidence="5" id="KW-0539">Nucleus</keyword>
<comment type="caution">
    <text evidence="8">The sequence shown here is derived from an EMBL/GenBank/DDBJ whole genome shotgun (WGS) entry which is preliminary data.</text>
</comment>
<feature type="domain" description="NAC" evidence="7">
    <location>
        <begin position="190"/>
        <end position="353"/>
    </location>
</feature>
<keyword evidence="4" id="KW-0804">Transcription</keyword>
<keyword evidence="3" id="KW-0238">DNA-binding</keyword>
<dbReference type="PANTHER" id="PTHR31719:SF201">
    <property type="entry name" value="NAC TRANSCRIPTION FACTOR 47"/>
    <property type="match status" value="1"/>
</dbReference>
<organism evidence="8 9">
    <name type="scientific">Zizania palustris</name>
    <name type="common">Northern wild rice</name>
    <dbReference type="NCBI Taxonomy" id="103762"/>
    <lineage>
        <taxon>Eukaryota</taxon>
        <taxon>Viridiplantae</taxon>
        <taxon>Streptophyta</taxon>
        <taxon>Embryophyta</taxon>
        <taxon>Tracheophyta</taxon>
        <taxon>Spermatophyta</taxon>
        <taxon>Magnoliopsida</taxon>
        <taxon>Liliopsida</taxon>
        <taxon>Poales</taxon>
        <taxon>Poaceae</taxon>
        <taxon>BOP clade</taxon>
        <taxon>Oryzoideae</taxon>
        <taxon>Oryzeae</taxon>
        <taxon>Zizaniinae</taxon>
        <taxon>Zizania</taxon>
    </lineage>
</organism>